<dbReference type="EMBL" id="CP024699">
    <property type="protein sequence ID" value="ATV58684.1"/>
    <property type="molecule type" value="Genomic_DNA"/>
</dbReference>
<dbReference type="GO" id="GO:0016746">
    <property type="term" value="F:acyltransferase activity"/>
    <property type="evidence" value="ECO:0007669"/>
    <property type="project" value="InterPro"/>
</dbReference>
<reference evidence="3 4" key="1">
    <citation type="submission" date="2017-11" db="EMBL/GenBank/DDBJ databases">
        <title>Genome sequencing of Fusobacterium periodonticum KCOM 1261.</title>
        <authorList>
            <person name="Kook J.-K."/>
            <person name="Park S.-N."/>
            <person name="Lim Y.K."/>
        </authorList>
    </citation>
    <scope>NUCLEOTIDE SEQUENCE [LARGE SCALE GENOMIC DNA]</scope>
    <source>
        <strain evidence="3 4">KCOM 1261</strain>
    </source>
</reference>
<dbReference type="InterPro" id="IPR000873">
    <property type="entry name" value="AMP-dep_synth/lig_dom"/>
</dbReference>
<dbReference type="PROSITE" id="PS00455">
    <property type="entry name" value="AMP_BINDING"/>
    <property type="match status" value="1"/>
</dbReference>
<dbReference type="InterPro" id="IPR042099">
    <property type="entry name" value="ANL_N_sf"/>
</dbReference>
<dbReference type="SMART" id="SM00563">
    <property type="entry name" value="PlsC"/>
    <property type="match status" value="1"/>
</dbReference>
<dbReference type="GO" id="GO:0004467">
    <property type="term" value="F:long-chain fatty acid-CoA ligase activity"/>
    <property type="evidence" value="ECO:0007669"/>
    <property type="project" value="UniProtKB-EC"/>
</dbReference>
<dbReference type="CDD" id="cd07989">
    <property type="entry name" value="LPLAT_AGPAT-like"/>
    <property type="match status" value="1"/>
</dbReference>
<proteinExistence type="predicted"/>
<dbReference type="GO" id="GO:0016020">
    <property type="term" value="C:membrane"/>
    <property type="evidence" value="ECO:0007669"/>
    <property type="project" value="TreeGrafter"/>
</dbReference>
<keyword evidence="3" id="KW-0436">Ligase</keyword>
<gene>
    <name evidence="3" type="ORF">CTM72_02325</name>
</gene>
<evidence type="ECO:0000313" key="3">
    <source>
        <dbReference type="EMBL" id="ATV58684.1"/>
    </source>
</evidence>
<dbReference type="InterPro" id="IPR020845">
    <property type="entry name" value="AMP-binding_CS"/>
</dbReference>
<dbReference type="Pfam" id="PF01553">
    <property type="entry name" value="Acyltransferase"/>
    <property type="match status" value="1"/>
</dbReference>
<evidence type="ECO:0000259" key="2">
    <source>
        <dbReference type="PROSITE" id="PS50075"/>
    </source>
</evidence>
<comment type="catalytic activity">
    <reaction evidence="1">
        <text>a long-chain fatty acid + ATP + CoA = a long-chain fatty acyl-CoA + AMP + diphosphate</text>
        <dbReference type="Rhea" id="RHEA:15421"/>
        <dbReference type="ChEBI" id="CHEBI:30616"/>
        <dbReference type="ChEBI" id="CHEBI:33019"/>
        <dbReference type="ChEBI" id="CHEBI:57287"/>
        <dbReference type="ChEBI" id="CHEBI:57560"/>
        <dbReference type="ChEBI" id="CHEBI:83139"/>
        <dbReference type="ChEBI" id="CHEBI:456215"/>
        <dbReference type="EC" id="6.2.1.3"/>
    </reaction>
    <physiologicalReaction direction="left-to-right" evidence="1">
        <dbReference type="Rhea" id="RHEA:15422"/>
    </physiologicalReaction>
</comment>
<dbReference type="PROSITE" id="PS50075">
    <property type="entry name" value="CARRIER"/>
    <property type="match status" value="1"/>
</dbReference>
<dbReference type="Pfam" id="PF00501">
    <property type="entry name" value="AMP-binding"/>
    <property type="match status" value="1"/>
</dbReference>
<organism evidence="3 4">
    <name type="scientific">Fusobacterium pseudoperiodonticum</name>
    <dbReference type="NCBI Taxonomy" id="2663009"/>
    <lineage>
        <taxon>Bacteria</taxon>
        <taxon>Fusobacteriati</taxon>
        <taxon>Fusobacteriota</taxon>
        <taxon>Fusobacteriia</taxon>
        <taxon>Fusobacteriales</taxon>
        <taxon>Fusobacteriaceae</taxon>
        <taxon>Fusobacterium</taxon>
    </lineage>
</organism>
<dbReference type="PANTHER" id="PTHR43272:SF52">
    <property type="entry name" value="AMP-DEPENDENT SYNTHETASE_LIGASE DOMAIN-CONTAINING PROTEIN"/>
    <property type="match status" value="1"/>
</dbReference>
<dbReference type="InterPro" id="IPR009081">
    <property type="entry name" value="PP-bd_ACP"/>
</dbReference>
<dbReference type="SUPFAM" id="SSF69593">
    <property type="entry name" value="Glycerol-3-phosphate (1)-acyltransferase"/>
    <property type="match status" value="1"/>
</dbReference>
<dbReference type="SUPFAM" id="SSF47336">
    <property type="entry name" value="ACP-like"/>
    <property type="match status" value="1"/>
</dbReference>
<accession>A0A2D3NVG2</accession>
<dbReference type="Gene3D" id="3.40.50.12780">
    <property type="entry name" value="N-terminal domain of ligase-like"/>
    <property type="match status" value="1"/>
</dbReference>
<dbReference type="Pfam" id="PF23562">
    <property type="entry name" value="AMP-binding_C_3"/>
    <property type="match status" value="1"/>
</dbReference>
<dbReference type="PANTHER" id="PTHR43272">
    <property type="entry name" value="LONG-CHAIN-FATTY-ACID--COA LIGASE"/>
    <property type="match status" value="1"/>
</dbReference>
<name>A0A2D3NVG2_9FUSO</name>
<dbReference type="InterPro" id="IPR036736">
    <property type="entry name" value="ACP-like_sf"/>
</dbReference>
<feature type="domain" description="Carrier" evidence="2">
    <location>
        <begin position="531"/>
        <end position="607"/>
    </location>
</feature>
<dbReference type="Gene3D" id="3.30.300.30">
    <property type="match status" value="1"/>
</dbReference>
<dbReference type="Proteomes" id="UP000230056">
    <property type="component" value="Chromosome"/>
</dbReference>
<dbReference type="RefSeq" id="WP_100024344.1">
    <property type="nucleotide sequence ID" value="NZ_CP024699.1"/>
</dbReference>
<dbReference type="SUPFAM" id="SSF56801">
    <property type="entry name" value="Acetyl-CoA synthetase-like"/>
    <property type="match status" value="1"/>
</dbReference>
<sequence length="836" mass="95261">MSIKFLYDRQKTAITYGEQKISYADVIKYVNFYSDFLDIEKDDRSALMMENRPESIFSFFSIWAKKGIAISLDAGYTVDQLAYVLGDSEPKYLFVSNKTKEVAEAANSKLNNAIKIINVDELQMPADYKIKQEEFSNDSNEDVAVLVYTSGTTGNPKGVMITYENIETNMAGVRAVDLVNENDVILAMLPYHHIMPLCFTLILPMYLGVPIVLLTEISSASLLKTLQENRVTVIVGVPRVWEMLDKAIMTKINQSSVAKFMFKLASKTNSMSIRKMLFSKVHKQFGGHIRLMVSGGAKIDKNILEDFRTMGFRAIQGYGMTETAPIIAFNVPGRERSDSVGEVIPNVEVKIADDGEVLVKGKNVMKGYYKNEAATKEAFDAEGWFHTGDLGKMDGKYLIIIGRKKEMIVLPNGKNIDPNDIEAEIMKNTDLIKEIAVTEYNEQLVAIIYPDFEKLQAQQIVNIKDAIKWEVIDKYNVTAPNYKKIHDIKIIKQELPKTRLGKIRRFMLKDLLEDKVEAPEKKVEKKIVEVPSEIKEKYDIINKYITERYNKDIDLDSHIELDLGFDSLDIVEFMNFLNSTFDIEIVEQDFVDHKTISDIIKLVEEKSGITSEKAVEKVDKNENLKKIIDSDSDVKLPPSAKYAKVLKFLFSPLFKFYFRYKCSGKENLGEGAGIIVGNHQSYLDAFMLNNAFTYEELSNNYYIATALHFKSNTMKYLARNGNIILVDANRNLKNTLQAAAKVLKSGKKLLIFPEGARTRDGQLQEFKKTFAILAQELNVPIYPFVLKGAYEAFPYNKKFPKRHDISVQFLEKIDPQNKTVEELVEETKDKIAKNYY</sequence>
<protein>
    <submittedName>
        <fullName evidence="3">Long-chain fatty acid--CoA ligase</fullName>
    </submittedName>
</protein>
<dbReference type="AlphaFoldDB" id="A0A2D3NVG2"/>
<evidence type="ECO:0000313" key="4">
    <source>
        <dbReference type="Proteomes" id="UP000230056"/>
    </source>
</evidence>
<evidence type="ECO:0000256" key="1">
    <source>
        <dbReference type="ARBA" id="ARBA00024484"/>
    </source>
</evidence>
<dbReference type="InterPro" id="IPR045851">
    <property type="entry name" value="AMP-bd_C_sf"/>
</dbReference>
<dbReference type="Gene3D" id="1.10.1200.10">
    <property type="entry name" value="ACP-like"/>
    <property type="match status" value="1"/>
</dbReference>
<dbReference type="InterPro" id="IPR002123">
    <property type="entry name" value="Plipid/glycerol_acylTrfase"/>
</dbReference>
<dbReference type="Pfam" id="PF00550">
    <property type="entry name" value="PP-binding"/>
    <property type="match status" value="1"/>
</dbReference>